<dbReference type="Pfam" id="PF02348">
    <property type="entry name" value="CTP_transf_3"/>
    <property type="match status" value="1"/>
</dbReference>
<keyword evidence="2" id="KW-1185">Reference proteome</keyword>
<dbReference type="CDD" id="cd02513">
    <property type="entry name" value="CMP-NeuAc_Synthase"/>
    <property type="match status" value="1"/>
</dbReference>
<dbReference type="InterPro" id="IPR050793">
    <property type="entry name" value="CMP-NeuNAc_synthase"/>
</dbReference>
<dbReference type="RefSeq" id="WP_394628635.1">
    <property type="nucleotide sequence ID" value="NZ_JBIHSF010000005.1"/>
</dbReference>
<accession>A0ABW7IDF4</accession>
<organism evidence="1 2">
    <name type="scientific">Vibrio barjaei</name>
    <dbReference type="NCBI Taxonomy" id="1676683"/>
    <lineage>
        <taxon>Bacteria</taxon>
        <taxon>Pseudomonadati</taxon>
        <taxon>Pseudomonadota</taxon>
        <taxon>Gammaproteobacteria</taxon>
        <taxon>Vibrionales</taxon>
        <taxon>Vibrionaceae</taxon>
        <taxon>Vibrio</taxon>
    </lineage>
</organism>
<dbReference type="GO" id="GO:0016779">
    <property type="term" value="F:nucleotidyltransferase activity"/>
    <property type="evidence" value="ECO:0007669"/>
    <property type="project" value="UniProtKB-KW"/>
</dbReference>
<dbReference type="Proteomes" id="UP001607125">
    <property type="component" value="Unassembled WGS sequence"/>
</dbReference>
<reference evidence="1 2" key="1">
    <citation type="submission" date="2024-10" db="EMBL/GenBank/DDBJ databases">
        <authorList>
            <person name="Yibar A."/>
            <person name="Saticioglu I.B."/>
            <person name="Duman M."/>
            <person name="Ajmi N."/>
            <person name="Gurler F."/>
            <person name="Ay H."/>
            <person name="Onuk E."/>
            <person name="Guler S."/>
            <person name="Romalde J.L."/>
        </authorList>
    </citation>
    <scope>NUCLEOTIDE SEQUENCE [LARGE SCALE GENOMIC DNA]</scope>
    <source>
        <strain evidence="1 2">1-TCBS-B</strain>
    </source>
</reference>
<comment type="caution">
    <text evidence="1">The sequence shown here is derived from an EMBL/GenBank/DDBJ whole genome shotgun (WGS) entry which is preliminary data.</text>
</comment>
<name>A0ABW7IDF4_9VIBR</name>
<dbReference type="InterPro" id="IPR003329">
    <property type="entry name" value="Cytidylyl_trans"/>
</dbReference>
<dbReference type="SUPFAM" id="SSF53448">
    <property type="entry name" value="Nucleotide-diphospho-sugar transferases"/>
    <property type="match status" value="1"/>
</dbReference>
<proteinExistence type="predicted"/>
<protein>
    <submittedName>
        <fullName evidence="1">Cytidylyltransferase domain-containing protein</fullName>
    </submittedName>
</protein>
<dbReference type="InterPro" id="IPR029044">
    <property type="entry name" value="Nucleotide-diphossugar_trans"/>
</dbReference>
<sequence>MINGKRVVALIPARGGSKRLPRKNILPLGNKPLIGWTIEAAQKSHYIDEVIISTDDQEIADVVLQFGIAVPELRPDELSTDNATTQSVLLYTLERFGQGADIVILLQPTSPLRNQRHIDEALELFEKKSAFSIISVTPCEHPPEWSNALPEDDSMLNFIRSTPGKRSQDLGQSFRLNGALYVYDVEQLMKRKDMSYTESTFAYKMKNEHSIDIDNLMDFYMAEFFLEKLKLGEPNP</sequence>
<keyword evidence="1" id="KW-0808">Transferase</keyword>
<gene>
    <name evidence="1" type="ORF">ACGRH2_04080</name>
</gene>
<dbReference type="PANTHER" id="PTHR21485:SF6">
    <property type="entry name" value="N-ACYLNEURAMINATE CYTIDYLYLTRANSFERASE-RELATED"/>
    <property type="match status" value="1"/>
</dbReference>
<evidence type="ECO:0000313" key="2">
    <source>
        <dbReference type="Proteomes" id="UP001607125"/>
    </source>
</evidence>
<dbReference type="PANTHER" id="PTHR21485">
    <property type="entry name" value="HAD SUPERFAMILY MEMBERS CMAS AND KDSC"/>
    <property type="match status" value="1"/>
</dbReference>
<dbReference type="Gene3D" id="3.90.550.10">
    <property type="entry name" value="Spore Coat Polysaccharide Biosynthesis Protein SpsA, Chain A"/>
    <property type="match status" value="1"/>
</dbReference>
<keyword evidence="1" id="KW-0548">Nucleotidyltransferase</keyword>
<evidence type="ECO:0000313" key="1">
    <source>
        <dbReference type="EMBL" id="MFH0259624.1"/>
    </source>
</evidence>
<dbReference type="EMBL" id="JBIHSF010000005">
    <property type="protein sequence ID" value="MFH0259624.1"/>
    <property type="molecule type" value="Genomic_DNA"/>
</dbReference>